<dbReference type="Proteomes" id="UP000283383">
    <property type="component" value="Unassembled WGS sequence"/>
</dbReference>
<keyword evidence="1" id="KW-1133">Transmembrane helix</keyword>
<comment type="caution">
    <text evidence="2">The sequence shown here is derived from an EMBL/GenBank/DDBJ whole genome shotgun (WGS) entry which is preliminary data.</text>
</comment>
<organism evidence="2 3">
    <name type="scientific">Golovinomyces cichoracearum</name>
    <dbReference type="NCBI Taxonomy" id="62708"/>
    <lineage>
        <taxon>Eukaryota</taxon>
        <taxon>Fungi</taxon>
        <taxon>Dikarya</taxon>
        <taxon>Ascomycota</taxon>
        <taxon>Pezizomycotina</taxon>
        <taxon>Leotiomycetes</taxon>
        <taxon>Erysiphales</taxon>
        <taxon>Erysiphaceae</taxon>
        <taxon>Golovinomyces</taxon>
    </lineage>
</organism>
<evidence type="ECO:0000256" key="1">
    <source>
        <dbReference type="SAM" id="Phobius"/>
    </source>
</evidence>
<evidence type="ECO:0000313" key="3">
    <source>
        <dbReference type="Proteomes" id="UP000283383"/>
    </source>
</evidence>
<dbReference type="AlphaFoldDB" id="A0A420H1W2"/>
<name>A0A420H1W2_9PEZI</name>
<gene>
    <name evidence="2" type="ORF">GcM3_222023</name>
</gene>
<keyword evidence="1" id="KW-0812">Transmembrane</keyword>
<protein>
    <submittedName>
        <fullName evidence="2">Uncharacterized protein</fullName>
    </submittedName>
</protein>
<keyword evidence="1" id="KW-0472">Membrane</keyword>
<proteinExistence type="predicted"/>
<feature type="transmembrane region" description="Helical" evidence="1">
    <location>
        <begin position="32"/>
        <end position="50"/>
    </location>
</feature>
<reference evidence="2 3" key="1">
    <citation type="journal article" date="2018" name="BMC Genomics">
        <title>Comparative genome analyses reveal sequence features reflecting distinct modes of host-adaptation between dicot and monocot powdery mildew.</title>
        <authorList>
            <person name="Wu Y."/>
            <person name="Ma X."/>
            <person name="Pan Z."/>
            <person name="Kale S.D."/>
            <person name="Song Y."/>
            <person name="King H."/>
            <person name="Zhang Q."/>
            <person name="Presley C."/>
            <person name="Deng X."/>
            <person name="Wei C.I."/>
            <person name="Xiao S."/>
        </authorList>
    </citation>
    <scope>NUCLEOTIDE SEQUENCE [LARGE SCALE GENOMIC DNA]</scope>
    <source>
        <strain evidence="2">UMSG3</strain>
    </source>
</reference>
<evidence type="ECO:0000313" key="2">
    <source>
        <dbReference type="EMBL" id="RKF51430.1"/>
    </source>
</evidence>
<keyword evidence="3" id="KW-1185">Reference proteome</keyword>
<accession>A0A420H1W2</accession>
<dbReference type="EMBL" id="MCBQ01022256">
    <property type="protein sequence ID" value="RKF51430.1"/>
    <property type="molecule type" value="Genomic_DNA"/>
</dbReference>
<sequence length="58" mass="6558">MAIGTDLLKANPYLSDSSHAVRRIAQSRRNVLEIYFFFTSVTLMLRFGGFSSCRSDLP</sequence>